<gene>
    <name evidence="2" type="ORF">CSUB01_09091</name>
</gene>
<dbReference type="HOGENOM" id="CLU_1713146_0_0_1"/>
<dbReference type="EMBL" id="JMSE01000980">
    <property type="protein sequence ID" value="KDN65883.1"/>
    <property type="molecule type" value="Genomic_DNA"/>
</dbReference>
<comment type="caution">
    <text evidence="2">The sequence shown here is derived from an EMBL/GenBank/DDBJ whole genome shotgun (WGS) entry which is preliminary data.</text>
</comment>
<name>A0A066X9N3_COLSU</name>
<evidence type="ECO:0000313" key="2">
    <source>
        <dbReference type="EMBL" id="KDN65883.1"/>
    </source>
</evidence>
<proteinExistence type="predicted"/>
<sequence length="153" mass="17004">MSQEVKSELVSFKSQLESNLRDRETTLLNFNNRISDLIQNHREFCQNLQRRQRELIAQAFGSTPSAHEILGDPAQYEMSDGSQFMLQTEDLVIGFMPKDGSVTSAEATGDSKESTARDGQCPDPASTDNGNHEPQDTVVVDERIGTARNKAID</sequence>
<feature type="compositionally biased region" description="Basic and acidic residues" evidence="1">
    <location>
        <begin position="130"/>
        <end position="153"/>
    </location>
</feature>
<dbReference type="Proteomes" id="UP000027238">
    <property type="component" value="Unassembled WGS sequence"/>
</dbReference>
<reference evidence="3" key="1">
    <citation type="journal article" date="2014" name="Genome Announc.">
        <title>Draft genome sequence of Colletotrichum sublineola, a destructive pathogen of cultivated sorghum.</title>
        <authorList>
            <person name="Baroncelli R."/>
            <person name="Sanz-Martin J.M."/>
            <person name="Rech G.E."/>
            <person name="Sukno S.A."/>
            <person name="Thon M.R."/>
        </authorList>
    </citation>
    <scope>NUCLEOTIDE SEQUENCE [LARGE SCALE GENOMIC DNA]</scope>
    <source>
        <strain evidence="3">TX430BB</strain>
    </source>
</reference>
<keyword evidence="3" id="KW-1185">Reference proteome</keyword>
<dbReference type="AlphaFoldDB" id="A0A066X9N3"/>
<accession>A0A066X9N3</accession>
<feature type="region of interest" description="Disordered" evidence="1">
    <location>
        <begin position="97"/>
        <end position="153"/>
    </location>
</feature>
<evidence type="ECO:0000256" key="1">
    <source>
        <dbReference type="SAM" id="MobiDB-lite"/>
    </source>
</evidence>
<organism evidence="2 3">
    <name type="scientific">Colletotrichum sublineola</name>
    <name type="common">Sorghum anthracnose fungus</name>
    <dbReference type="NCBI Taxonomy" id="1173701"/>
    <lineage>
        <taxon>Eukaryota</taxon>
        <taxon>Fungi</taxon>
        <taxon>Dikarya</taxon>
        <taxon>Ascomycota</taxon>
        <taxon>Pezizomycotina</taxon>
        <taxon>Sordariomycetes</taxon>
        <taxon>Hypocreomycetidae</taxon>
        <taxon>Glomerellales</taxon>
        <taxon>Glomerellaceae</taxon>
        <taxon>Colletotrichum</taxon>
        <taxon>Colletotrichum graminicola species complex</taxon>
    </lineage>
</organism>
<protein>
    <submittedName>
        <fullName evidence="2">Uncharacterized protein</fullName>
    </submittedName>
</protein>
<evidence type="ECO:0000313" key="3">
    <source>
        <dbReference type="Proteomes" id="UP000027238"/>
    </source>
</evidence>